<feature type="signal peptide" evidence="2">
    <location>
        <begin position="1"/>
        <end position="22"/>
    </location>
</feature>
<reference evidence="3 4" key="1">
    <citation type="submission" date="2021-06" db="EMBL/GenBank/DDBJ databases">
        <title>A haploid diamondback moth (Plutella xylostella L.) genome assembly resolves 31 chromosomes and identifies a diamide resistance mutation.</title>
        <authorList>
            <person name="Ward C.M."/>
            <person name="Perry K.D."/>
            <person name="Baker G."/>
            <person name="Powis K."/>
            <person name="Heckel D.G."/>
            <person name="Baxter S.W."/>
        </authorList>
    </citation>
    <scope>NUCLEOTIDE SEQUENCE [LARGE SCALE GENOMIC DNA]</scope>
    <source>
        <strain evidence="3 4">LV</strain>
        <tissue evidence="3">Single pupa</tissue>
    </source>
</reference>
<dbReference type="EMBL" id="JAHIBW010000016">
    <property type="protein sequence ID" value="KAG7303713.1"/>
    <property type="molecule type" value="Genomic_DNA"/>
</dbReference>
<evidence type="ECO:0000313" key="4">
    <source>
        <dbReference type="Proteomes" id="UP000823941"/>
    </source>
</evidence>
<dbReference type="Proteomes" id="UP000823941">
    <property type="component" value="Chromosome 16"/>
</dbReference>
<name>A0ABQ7QIF1_PLUXY</name>
<keyword evidence="2" id="KW-0732">Signal</keyword>
<protein>
    <submittedName>
        <fullName evidence="3">Uncharacterized protein</fullName>
    </submittedName>
</protein>
<accession>A0ABQ7QIF1</accession>
<evidence type="ECO:0000256" key="1">
    <source>
        <dbReference type="SAM" id="MobiDB-lite"/>
    </source>
</evidence>
<organism evidence="3 4">
    <name type="scientific">Plutella xylostella</name>
    <name type="common">Diamondback moth</name>
    <name type="synonym">Plutella maculipennis</name>
    <dbReference type="NCBI Taxonomy" id="51655"/>
    <lineage>
        <taxon>Eukaryota</taxon>
        <taxon>Metazoa</taxon>
        <taxon>Ecdysozoa</taxon>
        <taxon>Arthropoda</taxon>
        <taxon>Hexapoda</taxon>
        <taxon>Insecta</taxon>
        <taxon>Pterygota</taxon>
        <taxon>Neoptera</taxon>
        <taxon>Endopterygota</taxon>
        <taxon>Lepidoptera</taxon>
        <taxon>Glossata</taxon>
        <taxon>Ditrysia</taxon>
        <taxon>Yponomeutoidea</taxon>
        <taxon>Plutellidae</taxon>
        <taxon>Plutella</taxon>
    </lineage>
</organism>
<proteinExistence type="predicted"/>
<sequence length="109" mass="11836">MGRCSVAAALLALVCAAAPVFCQTETEPPPTTTKQLSTKVSSATTTPAPPASVTWGQQETPNEGQAIQKAIEYLLEHRQPDWGWGNDTHHVMLTLQVRIRLNAGDRSQR</sequence>
<feature type="region of interest" description="Disordered" evidence="1">
    <location>
        <begin position="24"/>
        <end position="61"/>
    </location>
</feature>
<gene>
    <name evidence="3" type="ORF">JYU34_012272</name>
</gene>
<evidence type="ECO:0000313" key="3">
    <source>
        <dbReference type="EMBL" id="KAG7303713.1"/>
    </source>
</evidence>
<feature type="chain" id="PRO_5046575229" evidence="2">
    <location>
        <begin position="23"/>
        <end position="109"/>
    </location>
</feature>
<evidence type="ECO:0000256" key="2">
    <source>
        <dbReference type="SAM" id="SignalP"/>
    </source>
</evidence>
<keyword evidence="4" id="KW-1185">Reference proteome</keyword>
<dbReference type="SUPFAM" id="SSF81853">
    <property type="entry name" value="Family 10 polysaccharide lyase"/>
    <property type="match status" value="1"/>
</dbReference>
<comment type="caution">
    <text evidence="3">The sequence shown here is derived from an EMBL/GenBank/DDBJ whole genome shotgun (WGS) entry which is preliminary data.</text>
</comment>